<dbReference type="AlphaFoldDB" id="A0A5C3LJ29"/>
<sequence>MPSSTDLSVISWYRVLLIMSQYTLNVEIDPGDLPILRESRSNLCIAKKVNGVYTVVWSGNLQYFENNAFDWVDECQVFGINKFKDGALANASTNMQDIKSGQTCEMNVAGIMSEARGNTDTSGKFTVINKLGEIAFGVNAKCEDQMLPIFVWFSVLQKTGTMMLAADSESFEAVYLGKVLERTVSYKHGKWTSPD</sequence>
<accession>A0A5C3LJ29</accession>
<reference evidence="1 2" key="1">
    <citation type="journal article" date="2019" name="Nat. Ecol. Evol.">
        <title>Megaphylogeny resolves global patterns of mushroom evolution.</title>
        <authorList>
            <person name="Varga T."/>
            <person name="Krizsan K."/>
            <person name="Foldi C."/>
            <person name="Dima B."/>
            <person name="Sanchez-Garcia M."/>
            <person name="Sanchez-Ramirez S."/>
            <person name="Szollosi G.J."/>
            <person name="Szarkandi J.G."/>
            <person name="Papp V."/>
            <person name="Albert L."/>
            <person name="Andreopoulos W."/>
            <person name="Angelini C."/>
            <person name="Antonin V."/>
            <person name="Barry K.W."/>
            <person name="Bougher N.L."/>
            <person name="Buchanan P."/>
            <person name="Buyck B."/>
            <person name="Bense V."/>
            <person name="Catcheside P."/>
            <person name="Chovatia M."/>
            <person name="Cooper J."/>
            <person name="Damon W."/>
            <person name="Desjardin D."/>
            <person name="Finy P."/>
            <person name="Geml J."/>
            <person name="Haridas S."/>
            <person name="Hughes K."/>
            <person name="Justo A."/>
            <person name="Karasinski D."/>
            <person name="Kautmanova I."/>
            <person name="Kiss B."/>
            <person name="Kocsube S."/>
            <person name="Kotiranta H."/>
            <person name="LaButti K.M."/>
            <person name="Lechner B.E."/>
            <person name="Liimatainen K."/>
            <person name="Lipzen A."/>
            <person name="Lukacs Z."/>
            <person name="Mihaltcheva S."/>
            <person name="Morgado L.N."/>
            <person name="Niskanen T."/>
            <person name="Noordeloos M.E."/>
            <person name="Ohm R.A."/>
            <person name="Ortiz-Santana B."/>
            <person name="Ovrebo C."/>
            <person name="Racz N."/>
            <person name="Riley R."/>
            <person name="Savchenko A."/>
            <person name="Shiryaev A."/>
            <person name="Soop K."/>
            <person name="Spirin V."/>
            <person name="Szebenyi C."/>
            <person name="Tomsovsky M."/>
            <person name="Tulloss R.E."/>
            <person name="Uehling J."/>
            <person name="Grigoriev I.V."/>
            <person name="Vagvolgyi C."/>
            <person name="Papp T."/>
            <person name="Martin F.M."/>
            <person name="Miettinen O."/>
            <person name="Hibbett D.S."/>
            <person name="Nagy L.G."/>
        </authorList>
    </citation>
    <scope>NUCLEOTIDE SEQUENCE [LARGE SCALE GENOMIC DNA]</scope>
    <source>
        <strain evidence="1 2">CBS 166.37</strain>
    </source>
</reference>
<evidence type="ECO:0000313" key="1">
    <source>
        <dbReference type="EMBL" id="TFK32233.1"/>
    </source>
</evidence>
<protein>
    <submittedName>
        <fullName evidence="1">Uncharacterized protein</fullName>
    </submittedName>
</protein>
<gene>
    <name evidence="1" type="ORF">BDQ12DRAFT_671243</name>
</gene>
<dbReference type="EMBL" id="ML213681">
    <property type="protein sequence ID" value="TFK32233.1"/>
    <property type="molecule type" value="Genomic_DNA"/>
</dbReference>
<dbReference type="OrthoDB" id="2987506at2759"/>
<name>A0A5C3LJ29_9AGAR</name>
<dbReference type="Proteomes" id="UP000308652">
    <property type="component" value="Unassembled WGS sequence"/>
</dbReference>
<evidence type="ECO:0000313" key="2">
    <source>
        <dbReference type="Proteomes" id="UP000308652"/>
    </source>
</evidence>
<organism evidence="1 2">
    <name type="scientific">Crucibulum laeve</name>
    <dbReference type="NCBI Taxonomy" id="68775"/>
    <lineage>
        <taxon>Eukaryota</taxon>
        <taxon>Fungi</taxon>
        <taxon>Dikarya</taxon>
        <taxon>Basidiomycota</taxon>
        <taxon>Agaricomycotina</taxon>
        <taxon>Agaricomycetes</taxon>
        <taxon>Agaricomycetidae</taxon>
        <taxon>Agaricales</taxon>
        <taxon>Agaricineae</taxon>
        <taxon>Nidulariaceae</taxon>
        <taxon>Crucibulum</taxon>
    </lineage>
</organism>
<proteinExistence type="predicted"/>
<keyword evidence="2" id="KW-1185">Reference proteome</keyword>